<evidence type="ECO:0000313" key="3">
    <source>
        <dbReference type="Proteomes" id="UP000002051"/>
    </source>
</evidence>
<gene>
    <name evidence="1" type="ordered locus">MTR_7g087900</name>
</gene>
<dbReference type="EMBL" id="CM001223">
    <property type="protein sequence ID" value="AES81034.1"/>
    <property type="molecule type" value="Genomic_DNA"/>
</dbReference>
<dbReference type="AlphaFoldDB" id="G7L3Q0"/>
<protein>
    <submittedName>
        <fullName evidence="1 2">Uncharacterized protein</fullName>
    </submittedName>
</protein>
<organism evidence="1 3">
    <name type="scientific">Medicago truncatula</name>
    <name type="common">Barrel medic</name>
    <name type="synonym">Medicago tribuloides</name>
    <dbReference type="NCBI Taxonomy" id="3880"/>
    <lineage>
        <taxon>Eukaryota</taxon>
        <taxon>Viridiplantae</taxon>
        <taxon>Streptophyta</taxon>
        <taxon>Embryophyta</taxon>
        <taxon>Tracheophyta</taxon>
        <taxon>Spermatophyta</taxon>
        <taxon>Magnoliopsida</taxon>
        <taxon>eudicotyledons</taxon>
        <taxon>Gunneridae</taxon>
        <taxon>Pentapetalae</taxon>
        <taxon>rosids</taxon>
        <taxon>fabids</taxon>
        <taxon>Fabales</taxon>
        <taxon>Fabaceae</taxon>
        <taxon>Papilionoideae</taxon>
        <taxon>50 kb inversion clade</taxon>
        <taxon>NPAAA clade</taxon>
        <taxon>Hologalegina</taxon>
        <taxon>IRL clade</taxon>
        <taxon>Trifolieae</taxon>
        <taxon>Medicago</taxon>
    </lineage>
</organism>
<accession>G7L3Q0</accession>
<evidence type="ECO:0000313" key="1">
    <source>
        <dbReference type="EMBL" id="AES81034.1"/>
    </source>
</evidence>
<evidence type="ECO:0000313" key="2">
    <source>
        <dbReference type="EnsemblPlants" id="AES81034"/>
    </source>
</evidence>
<reference evidence="1 3" key="1">
    <citation type="journal article" date="2011" name="Nature">
        <title>The Medicago genome provides insight into the evolution of rhizobial symbioses.</title>
        <authorList>
            <person name="Young N.D."/>
            <person name="Debelle F."/>
            <person name="Oldroyd G.E."/>
            <person name="Geurts R."/>
            <person name="Cannon S.B."/>
            <person name="Udvardi M.K."/>
            <person name="Benedito V.A."/>
            <person name="Mayer K.F."/>
            <person name="Gouzy J."/>
            <person name="Schoof H."/>
            <person name="Van de Peer Y."/>
            <person name="Proost S."/>
            <person name="Cook D.R."/>
            <person name="Meyers B.C."/>
            <person name="Spannagl M."/>
            <person name="Cheung F."/>
            <person name="De Mita S."/>
            <person name="Krishnakumar V."/>
            <person name="Gundlach H."/>
            <person name="Zhou S."/>
            <person name="Mudge J."/>
            <person name="Bharti A.K."/>
            <person name="Murray J.D."/>
            <person name="Naoumkina M.A."/>
            <person name="Rosen B."/>
            <person name="Silverstein K.A."/>
            <person name="Tang H."/>
            <person name="Rombauts S."/>
            <person name="Zhao P.X."/>
            <person name="Zhou P."/>
            <person name="Barbe V."/>
            <person name="Bardou P."/>
            <person name="Bechner M."/>
            <person name="Bellec A."/>
            <person name="Berger A."/>
            <person name="Berges H."/>
            <person name="Bidwell S."/>
            <person name="Bisseling T."/>
            <person name="Choisne N."/>
            <person name="Couloux A."/>
            <person name="Denny R."/>
            <person name="Deshpande S."/>
            <person name="Dai X."/>
            <person name="Doyle J.J."/>
            <person name="Dudez A.M."/>
            <person name="Farmer A.D."/>
            <person name="Fouteau S."/>
            <person name="Franken C."/>
            <person name="Gibelin C."/>
            <person name="Gish J."/>
            <person name="Goldstein S."/>
            <person name="Gonzalez A.J."/>
            <person name="Green P.J."/>
            <person name="Hallab A."/>
            <person name="Hartog M."/>
            <person name="Hua A."/>
            <person name="Humphray S.J."/>
            <person name="Jeong D.H."/>
            <person name="Jing Y."/>
            <person name="Jocker A."/>
            <person name="Kenton S.M."/>
            <person name="Kim D.J."/>
            <person name="Klee K."/>
            <person name="Lai H."/>
            <person name="Lang C."/>
            <person name="Lin S."/>
            <person name="Macmil S.L."/>
            <person name="Magdelenat G."/>
            <person name="Matthews L."/>
            <person name="McCorrison J."/>
            <person name="Monaghan E.L."/>
            <person name="Mun J.H."/>
            <person name="Najar F.Z."/>
            <person name="Nicholson C."/>
            <person name="Noirot C."/>
            <person name="O'Bleness M."/>
            <person name="Paule C.R."/>
            <person name="Poulain J."/>
            <person name="Prion F."/>
            <person name="Qin B."/>
            <person name="Qu C."/>
            <person name="Retzel E.F."/>
            <person name="Riddle C."/>
            <person name="Sallet E."/>
            <person name="Samain S."/>
            <person name="Samson N."/>
            <person name="Sanders I."/>
            <person name="Saurat O."/>
            <person name="Scarpelli C."/>
            <person name="Schiex T."/>
            <person name="Segurens B."/>
            <person name="Severin A.J."/>
            <person name="Sherrier D.J."/>
            <person name="Shi R."/>
            <person name="Sims S."/>
            <person name="Singer S.R."/>
            <person name="Sinharoy S."/>
            <person name="Sterck L."/>
            <person name="Viollet A."/>
            <person name="Wang B.B."/>
            <person name="Wang K."/>
            <person name="Wang M."/>
            <person name="Wang X."/>
            <person name="Warfsmann J."/>
            <person name="Weissenbach J."/>
            <person name="White D.D."/>
            <person name="White J.D."/>
            <person name="Wiley G.B."/>
            <person name="Wincker P."/>
            <person name="Xing Y."/>
            <person name="Yang L."/>
            <person name="Yao Z."/>
            <person name="Ying F."/>
            <person name="Zhai J."/>
            <person name="Zhou L."/>
            <person name="Zuber A."/>
            <person name="Denarie J."/>
            <person name="Dixon R.A."/>
            <person name="May G.D."/>
            <person name="Schwartz D.C."/>
            <person name="Rogers J."/>
            <person name="Quetier F."/>
            <person name="Town C.D."/>
            <person name="Roe B.A."/>
        </authorList>
    </citation>
    <scope>NUCLEOTIDE SEQUENCE [LARGE SCALE GENOMIC DNA]</scope>
    <source>
        <strain evidence="1">A17</strain>
        <strain evidence="2 3">cv. Jemalong A17</strain>
    </source>
</reference>
<dbReference type="EnsemblPlants" id="AES81034">
    <property type="protein sequence ID" value="AES81034"/>
    <property type="gene ID" value="MTR_7g087900"/>
</dbReference>
<dbReference type="PaxDb" id="3880-AES81034"/>
<proteinExistence type="predicted"/>
<reference evidence="1 3" key="2">
    <citation type="journal article" date="2014" name="BMC Genomics">
        <title>An improved genome release (version Mt4.0) for the model legume Medicago truncatula.</title>
        <authorList>
            <person name="Tang H."/>
            <person name="Krishnakumar V."/>
            <person name="Bidwell S."/>
            <person name="Rosen B."/>
            <person name="Chan A."/>
            <person name="Zhou S."/>
            <person name="Gentzbittel L."/>
            <person name="Childs K.L."/>
            <person name="Yandell M."/>
            <person name="Gundlach H."/>
            <person name="Mayer K.F."/>
            <person name="Schwartz D.C."/>
            <person name="Town C.D."/>
        </authorList>
    </citation>
    <scope>GENOME REANNOTATION</scope>
    <source>
        <strain evidence="2 3">cv. Jemalong A17</strain>
    </source>
</reference>
<reference evidence="2" key="3">
    <citation type="submission" date="2015-04" db="UniProtKB">
        <authorList>
            <consortium name="EnsemblPlants"/>
        </authorList>
    </citation>
    <scope>IDENTIFICATION</scope>
    <source>
        <strain evidence="2">cv. Jemalong A17</strain>
    </source>
</reference>
<name>G7L3Q0_MEDTR</name>
<dbReference type="HOGENOM" id="CLU_3053444_0_0_1"/>
<sequence>MGEPYSSSSTVSGSSCLGKTKLEGGSMDVGSIGREESAVFFVGLIQKFLKGRRK</sequence>
<keyword evidence="3" id="KW-1185">Reference proteome</keyword>
<dbReference type="Proteomes" id="UP000002051">
    <property type="component" value="Unassembled WGS sequence"/>
</dbReference>